<dbReference type="GO" id="GO:0097196">
    <property type="term" value="C:Shu complex"/>
    <property type="evidence" value="ECO:0007669"/>
    <property type="project" value="TreeGrafter"/>
</dbReference>
<evidence type="ECO:0000313" key="2">
    <source>
        <dbReference type="Proteomes" id="UP000316079"/>
    </source>
</evidence>
<reference evidence="1 2" key="1">
    <citation type="journal article" date="2019" name="Sci. Data">
        <title>Hybrid genome assembly and annotation of Danionella translucida.</title>
        <authorList>
            <person name="Kadobianskyi M."/>
            <person name="Schulze L."/>
            <person name="Schuelke M."/>
            <person name="Judkewitz B."/>
        </authorList>
    </citation>
    <scope>NUCLEOTIDE SEQUENCE [LARGE SCALE GENOMIC DNA]</scope>
    <source>
        <strain evidence="1 2">Bolton</strain>
    </source>
</reference>
<dbReference type="EMBL" id="SRMA01027296">
    <property type="protein sequence ID" value="TRY56063.1"/>
    <property type="molecule type" value="Genomic_DNA"/>
</dbReference>
<comment type="caution">
    <text evidence="1">The sequence shown here is derived from an EMBL/GenBank/DDBJ whole genome shotgun (WGS) entry which is preliminary data.</text>
</comment>
<evidence type="ECO:0000313" key="1">
    <source>
        <dbReference type="EMBL" id="TRY56063.1"/>
    </source>
</evidence>
<dbReference type="OrthoDB" id="67296at2759"/>
<sequence>MADFLGVLFRRFSTGTSDSALPPLIEGNTLVVGDANVTRSLLFLAAVTAATDLGIRVLFFTQSPFQSLPVSLRASLPELKLESLKNVQFVYSQCLPELMEDVASLHQLPSPPSLIIVDSLDQYLLGTRDGQDDLGPVAHTIALLHDTAAFLSQGQQAPCRLLVSWHGEKDVESTDQMLDILDRFLQVRCTLEGQTGYLGQSEHREWQVYLSFTCPAPELKGQQWNMLQHPVGTVEFRCVNIGHNETMES</sequence>
<evidence type="ECO:0008006" key="3">
    <source>
        <dbReference type="Google" id="ProtNLM"/>
    </source>
</evidence>
<dbReference type="PANTHER" id="PTHR28653">
    <property type="match status" value="1"/>
</dbReference>
<dbReference type="GO" id="GO:0000724">
    <property type="term" value="P:double-strand break repair via homologous recombination"/>
    <property type="evidence" value="ECO:0007669"/>
    <property type="project" value="TreeGrafter"/>
</dbReference>
<dbReference type="STRING" id="623744.A0A553MSA1"/>
<accession>A0A553MSA1</accession>
<dbReference type="Proteomes" id="UP000316079">
    <property type="component" value="Unassembled WGS sequence"/>
</dbReference>
<dbReference type="PANTHER" id="PTHR28653:SF1">
    <property type="entry name" value="ATPASE SWSAP1"/>
    <property type="match status" value="1"/>
</dbReference>
<gene>
    <name evidence="1" type="ORF">DNTS_017908</name>
</gene>
<proteinExistence type="predicted"/>
<protein>
    <recommendedName>
        <fullName evidence="3">SWIM-type zinc finger 7 associated protein 1</fullName>
    </recommendedName>
</protein>
<organism evidence="1 2">
    <name type="scientific">Danionella cerebrum</name>
    <dbReference type="NCBI Taxonomy" id="2873325"/>
    <lineage>
        <taxon>Eukaryota</taxon>
        <taxon>Metazoa</taxon>
        <taxon>Chordata</taxon>
        <taxon>Craniata</taxon>
        <taxon>Vertebrata</taxon>
        <taxon>Euteleostomi</taxon>
        <taxon>Actinopterygii</taxon>
        <taxon>Neopterygii</taxon>
        <taxon>Teleostei</taxon>
        <taxon>Ostariophysi</taxon>
        <taxon>Cypriniformes</taxon>
        <taxon>Danionidae</taxon>
        <taxon>Danioninae</taxon>
        <taxon>Danionella</taxon>
    </lineage>
</organism>
<dbReference type="AlphaFoldDB" id="A0A553MSA1"/>
<keyword evidence="2" id="KW-1185">Reference proteome</keyword>
<dbReference type="GO" id="GO:0003697">
    <property type="term" value="F:single-stranded DNA binding"/>
    <property type="evidence" value="ECO:0007669"/>
    <property type="project" value="TreeGrafter"/>
</dbReference>
<name>A0A553MSA1_9TELE</name>